<evidence type="ECO:0000313" key="3">
    <source>
        <dbReference type="EMBL" id="GAA4337901.1"/>
    </source>
</evidence>
<sequence>MAQFTRLDPRSTPAAHRGPSGDAGAPAARQWTLKRNCSLSPRQVLAIYGSLTTLSLTFATLFAWKGLWMVLPFSVLENGLLGAALLYYARHALDRETVRIEGDRVVVEVLRSEGTTRHDFNLGWVHGHWGGRRGDTFWLQQGADKVAVGTQVGVAQRRAFAAEFQRALRRRRAGFTERI</sequence>
<keyword evidence="2" id="KW-0812">Transmembrane</keyword>
<dbReference type="Pfam" id="PF10003">
    <property type="entry name" value="DUF2244"/>
    <property type="match status" value="1"/>
</dbReference>
<name>A0ABP8HE68_9BURK</name>
<gene>
    <name evidence="3" type="ORF">GCM10023144_34260</name>
</gene>
<protein>
    <recommendedName>
        <fullName evidence="5">DUF2244 domain-containing protein</fullName>
    </recommendedName>
</protein>
<feature type="transmembrane region" description="Helical" evidence="2">
    <location>
        <begin position="44"/>
        <end position="64"/>
    </location>
</feature>
<dbReference type="InterPro" id="IPR019253">
    <property type="entry name" value="DUF2244_TM"/>
</dbReference>
<evidence type="ECO:0000256" key="1">
    <source>
        <dbReference type="SAM" id="MobiDB-lite"/>
    </source>
</evidence>
<organism evidence="3 4">
    <name type="scientific">Pigmentiphaga soli</name>
    <dbReference type="NCBI Taxonomy" id="1007095"/>
    <lineage>
        <taxon>Bacteria</taxon>
        <taxon>Pseudomonadati</taxon>
        <taxon>Pseudomonadota</taxon>
        <taxon>Betaproteobacteria</taxon>
        <taxon>Burkholderiales</taxon>
        <taxon>Alcaligenaceae</taxon>
        <taxon>Pigmentiphaga</taxon>
    </lineage>
</organism>
<accession>A0ABP8HE68</accession>
<keyword evidence="2" id="KW-0472">Membrane</keyword>
<feature type="transmembrane region" description="Helical" evidence="2">
    <location>
        <begin position="70"/>
        <end position="89"/>
    </location>
</feature>
<comment type="caution">
    <text evidence="3">The sequence shown here is derived from an EMBL/GenBank/DDBJ whole genome shotgun (WGS) entry which is preliminary data.</text>
</comment>
<keyword evidence="2" id="KW-1133">Transmembrane helix</keyword>
<dbReference type="Proteomes" id="UP001501671">
    <property type="component" value="Unassembled WGS sequence"/>
</dbReference>
<reference evidence="4" key="1">
    <citation type="journal article" date="2019" name="Int. J. Syst. Evol. Microbiol.">
        <title>The Global Catalogue of Microorganisms (GCM) 10K type strain sequencing project: providing services to taxonomists for standard genome sequencing and annotation.</title>
        <authorList>
            <consortium name="The Broad Institute Genomics Platform"/>
            <consortium name="The Broad Institute Genome Sequencing Center for Infectious Disease"/>
            <person name="Wu L."/>
            <person name="Ma J."/>
        </authorList>
    </citation>
    <scope>NUCLEOTIDE SEQUENCE [LARGE SCALE GENOMIC DNA]</scope>
    <source>
        <strain evidence="4">JCM 17666</strain>
    </source>
</reference>
<evidence type="ECO:0008006" key="5">
    <source>
        <dbReference type="Google" id="ProtNLM"/>
    </source>
</evidence>
<dbReference type="EMBL" id="BAABFO010000018">
    <property type="protein sequence ID" value="GAA4337901.1"/>
    <property type="molecule type" value="Genomic_DNA"/>
</dbReference>
<evidence type="ECO:0000313" key="4">
    <source>
        <dbReference type="Proteomes" id="UP001501671"/>
    </source>
</evidence>
<evidence type="ECO:0000256" key="2">
    <source>
        <dbReference type="SAM" id="Phobius"/>
    </source>
</evidence>
<proteinExistence type="predicted"/>
<keyword evidence="4" id="KW-1185">Reference proteome</keyword>
<feature type="region of interest" description="Disordered" evidence="1">
    <location>
        <begin position="1"/>
        <end position="26"/>
    </location>
</feature>
<dbReference type="RefSeq" id="WP_345251091.1">
    <property type="nucleotide sequence ID" value="NZ_BAABFO010000018.1"/>
</dbReference>